<dbReference type="EMBL" id="JACHOU010000002">
    <property type="protein sequence ID" value="MBB6353512.1"/>
    <property type="molecule type" value="Genomic_DNA"/>
</dbReference>
<accession>A0A7X0F5I7</accession>
<protein>
    <recommendedName>
        <fullName evidence="3">GcrA cell cycle regulator</fullName>
    </recommendedName>
</protein>
<dbReference type="Pfam" id="PF07750">
    <property type="entry name" value="GcrA"/>
    <property type="match status" value="1"/>
</dbReference>
<dbReference type="Proteomes" id="UP000536262">
    <property type="component" value="Unassembled WGS sequence"/>
</dbReference>
<sequence length="183" mass="20099">MIPSYSPDEIEFIARKLRDKLSASQIANALSRERGSEVTRNMIIGIVHRDRTLREIGFWANPGGRPTGEAAQIKPAKKLKPASSPRKSAVIPLSAKVKRMEPAVPAIRSADYDAASRHVPLADLSRFECRWAVNDAAKGEDHLFCGHPSVLDSPYCAHHALRSVGRGTEGERRADDLLRKVAA</sequence>
<proteinExistence type="predicted"/>
<keyword evidence="2" id="KW-1185">Reference proteome</keyword>
<dbReference type="RefSeq" id="WP_184698604.1">
    <property type="nucleotide sequence ID" value="NZ_BAABEG010000001.1"/>
</dbReference>
<evidence type="ECO:0000313" key="1">
    <source>
        <dbReference type="EMBL" id="MBB6353512.1"/>
    </source>
</evidence>
<gene>
    <name evidence="1" type="ORF">GGR00_001280</name>
</gene>
<comment type="caution">
    <text evidence="1">The sequence shown here is derived from an EMBL/GenBank/DDBJ whole genome shotgun (WGS) entry which is preliminary data.</text>
</comment>
<dbReference type="InterPro" id="IPR011681">
    <property type="entry name" value="GcrA"/>
</dbReference>
<name>A0A7X0F5I7_9HYPH</name>
<reference evidence="1 2" key="1">
    <citation type="submission" date="2020-08" db="EMBL/GenBank/DDBJ databases">
        <title>Genomic Encyclopedia of Type Strains, Phase IV (KMG-IV): sequencing the most valuable type-strain genomes for metagenomic binning, comparative biology and taxonomic classification.</title>
        <authorList>
            <person name="Goeker M."/>
        </authorList>
    </citation>
    <scope>NUCLEOTIDE SEQUENCE [LARGE SCALE GENOMIC DNA]</scope>
    <source>
        <strain evidence="1 2">DSM 7051</strain>
    </source>
</reference>
<evidence type="ECO:0008006" key="3">
    <source>
        <dbReference type="Google" id="ProtNLM"/>
    </source>
</evidence>
<organism evidence="1 2">
    <name type="scientific">Aminobacter aganoensis</name>
    <dbReference type="NCBI Taxonomy" id="83264"/>
    <lineage>
        <taxon>Bacteria</taxon>
        <taxon>Pseudomonadati</taxon>
        <taxon>Pseudomonadota</taxon>
        <taxon>Alphaproteobacteria</taxon>
        <taxon>Hyphomicrobiales</taxon>
        <taxon>Phyllobacteriaceae</taxon>
        <taxon>Aminobacter</taxon>
    </lineage>
</organism>
<evidence type="ECO:0000313" key="2">
    <source>
        <dbReference type="Proteomes" id="UP000536262"/>
    </source>
</evidence>
<dbReference type="AlphaFoldDB" id="A0A7X0F5I7"/>